<name>A0A255Z9N5_9FLAO</name>
<gene>
    <name evidence="3" type="ORF">CHU92_08370</name>
</gene>
<evidence type="ECO:0000313" key="3">
    <source>
        <dbReference type="EMBL" id="OYQ37340.1"/>
    </source>
</evidence>
<proteinExistence type="predicted"/>
<keyword evidence="2" id="KW-0732">Signal</keyword>
<organism evidence="3 4">
    <name type="scientific">Flavobacterium cyanobacteriorum</name>
    <dbReference type="NCBI Taxonomy" id="2022802"/>
    <lineage>
        <taxon>Bacteria</taxon>
        <taxon>Pseudomonadati</taxon>
        <taxon>Bacteroidota</taxon>
        <taxon>Flavobacteriia</taxon>
        <taxon>Flavobacteriales</taxon>
        <taxon>Flavobacteriaceae</taxon>
        <taxon>Flavobacterium</taxon>
    </lineage>
</organism>
<dbReference type="RefSeq" id="WP_094414525.1">
    <property type="nucleotide sequence ID" value="NZ_NOXV01000255.1"/>
</dbReference>
<dbReference type="OrthoDB" id="1551412at2"/>
<evidence type="ECO:0000313" key="4">
    <source>
        <dbReference type="Proteomes" id="UP000216605"/>
    </source>
</evidence>
<accession>A0A255Z9N5</accession>
<feature type="compositionally biased region" description="Basic and acidic residues" evidence="1">
    <location>
        <begin position="23"/>
        <end position="59"/>
    </location>
</feature>
<evidence type="ECO:0000256" key="1">
    <source>
        <dbReference type="SAM" id="MobiDB-lite"/>
    </source>
</evidence>
<keyword evidence="4" id="KW-1185">Reference proteome</keyword>
<evidence type="ECO:0000256" key="2">
    <source>
        <dbReference type="SAM" id="SignalP"/>
    </source>
</evidence>
<evidence type="ECO:0008006" key="5">
    <source>
        <dbReference type="Google" id="ProtNLM"/>
    </source>
</evidence>
<dbReference type="AlphaFoldDB" id="A0A255Z9N5"/>
<reference evidence="3 4" key="1">
    <citation type="submission" date="2017-07" db="EMBL/GenBank/DDBJ databases">
        <title>Flavobacterium cyanobacteriorum sp. nov., isolated from cyanobacterial aggregates in a eutrophic lake.</title>
        <authorList>
            <person name="Cai H."/>
        </authorList>
    </citation>
    <scope>NUCLEOTIDE SEQUENCE [LARGE SCALE GENOMIC DNA]</scope>
    <source>
        <strain evidence="3 4">TH021</strain>
    </source>
</reference>
<feature type="signal peptide" evidence="2">
    <location>
        <begin position="1"/>
        <end position="24"/>
    </location>
</feature>
<dbReference type="EMBL" id="NOXV01000255">
    <property type="protein sequence ID" value="OYQ37340.1"/>
    <property type="molecule type" value="Genomic_DNA"/>
</dbReference>
<comment type="caution">
    <text evidence="3">The sequence shown here is derived from an EMBL/GenBank/DDBJ whole genome shotgun (WGS) entry which is preliminary data.</text>
</comment>
<feature type="chain" id="PRO_5012287630" description="Lipoprotein" evidence="2">
    <location>
        <begin position="25"/>
        <end position="83"/>
    </location>
</feature>
<feature type="region of interest" description="Disordered" evidence="1">
    <location>
        <begin position="22"/>
        <end position="83"/>
    </location>
</feature>
<sequence length="83" mass="9097">MRANKKLFCIGAILLALFSCGKNKSEDKPPQGKNIHNEDIQGVQHENRDNQFPESRNDNTEGNGLETGAPTDTIDGDGDTKKL</sequence>
<dbReference type="PROSITE" id="PS51257">
    <property type="entry name" value="PROKAR_LIPOPROTEIN"/>
    <property type="match status" value="1"/>
</dbReference>
<protein>
    <recommendedName>
        <fullName evidence="5">Lipoprotein</fullName>
    </recommendedName>
</protein>
<dbReference type="Proteomes" id="UP000216605">
    <property type="component" value="Unassembled WGS sequence"/>
</dbReference>